<feature type="domain" description="PAP-associated" evidence="9">
    <location>
        <begin position="496"/>
        <end position="550"/>
    </location>
</feature>
<dbReference type="GO" id="GO:0046872">
    <property type="term" value="F:metal ion binding"/>
    <property type="evidence" value="ECO:0007669"/>
    <property type="project" value="UniProtKB-KW"/>
</dbReference>
<evidence type="ECO:0000256" key="2">
    <source>
        <dbReference type="ARBA" id="ARBA00001946"/>
    </source>
</evidence>
<dbReference type="GO" id="GO:0031123">
    <property type="term" value="P:RNA 3'-end processing"/>
    <property type="evidence" value="ECO:0007669"/>
    <property type="project" value="TreeGrafter"/>
</dbReference>
<feature type="compositionally biased region" description="Polar residues" evidence="8">
    <location>
        <begin position="163"/>
        <end position="186"/>
    </location>
</feature>
<dbReference type="AlphaFoldDB" id="A0A1B8GUI3"/>
<reference evidence="12" key="2">
    <citation type="journal article" date="2018" name="Nat. Commun.">
        <title>Extreme sensitivity to ultraviolet light in the fungal pathogen causing white-nose syndrome of bats.</title>
        <authorList>
            <person name="Palmer J.M."/>
            <person name="Drees K.P."/>
            <person name="Foster J.T."/>
            <person name="Lindner D.L."/>
        </authorList>
    </citation>
    <scope>NUCLEOTIDE SEQUENCE [LARGE SCALE GENOMIC DNA]</scope>
    <source>
        <strain evidence="12">UAMH 10579</strain>
    </source>
</reference>
<proteinExistence type="inferred from homology"/>
<feature type="compositionally biased region" description="Basic residues" evidence="8">
    <location>
        <begin position="116"/>
        <end position="129"/>
    </location>
</feature>
<dbReference type="EMBL" id="KV460212">
    <property type="protein sequence ID" value="OBT99504.1"/>
    <property type="molecule type" value="Genomic_DNA"/>
</dbReference>
<dbReference type="InterPro" id="IPR002058">
    <property type="entry name" value="PAP_assoc"/>
</dbReference>
<dbReference type="PANTHER" id="PTHR12271">
    <property type="entry name" value="POLY A POLYMERASE CID PAP -RELATED"/>
    <property type="match status" value="1"/>
</dbReference>
<keyword evidence="6" id="KW-0479">Metal-binding</keyword>
<dbReference type="GeneID" id="28836193"/>
<feature type="compositionally biased region" description="Low complexity" evidence="8">
    <location>
        <begin position="1101"/>
        <end position="1112"/>
    </location>
</feature>
<feature type="region of interest" description="Disordered" evidence="8">
    <location>
        <begin position="1"/>
        <end position="20"/>
    </location>
</feature>
<feature type="domain" description="Poly(A) RNA polymerase mitochondrial-like central palm" evidence="10">
    <location>
        <begin position="275"/>
        <end position="407"/>
    </location>
</feature>
<feature type="region of interest" description="Disordered" evidence="8">
    <location>
        <begin position="985"/>
        <end position="1004"/>
    </location>
</feature>
<evidence type="ECO:0000256" key="3">
    <source>
        <dbReference type="ARBA" id="ARBA00008593"/>
    </source>
</evidence>
<evidence type="ECO:0000256" key="7">
    <source>
        <dbReference type="ARBA" id="ARBA00022842"/>
    </source>
</evidence>
<dbReference type="OrthoDB" id="2274644at2759"/>
<dbReference type="Proteomes" id="UP000091956">
    <property type="component" value="Unassembled WGS sequence"/>
</dbReference>
<dbReference type="PANTHER" id="PTHR12271:SF113">
    <property type="entry name" value="POLY(A) RNA POLYMERASE CID11"/>
    <property type="match status" value="1"/>
</dbReference>
<evidence type="ECO:0000313" key="12">
    <source>
        <dbReference type="Proteomes" id="UP000091956"/>
    </source>
</evidence>
<feature type="region of interest" description="Disordered" evidence="8">
    <location>
        <begin position="601"/>
        <end position="666"/>
    </location>
</feature>
<dbReference type="EC" id="2.7.7.19" evidence="4"/>
<evidence type="ECO:0000256" key="5">
    <source>
        <dbReference type="ARBA" id="ARBA00022679"/>
    </source>
</evidence>
<evidence type="ECO:0000313" key="11">
    <source>
        <dbReference type="EMBL" id="OBT99504.1"/>
    </source>
</evidence>
<feature type="compositionally biased region" description="Polar residues" evidence="8">
    <location>
        <begin position="86"/>
        <end position="113"/>
    </location>
</feature>
<protein>
    <recommendedName>
        <fullName evidence="4">polynucleotide adenylyltransferase</fullName>
        <ecNumber evidence="4">2.7.7.19</ecNumber>
    </recommendedName>
</protein>
<reference evidence="11 12" key="1">
    <citation type="submission" date="2016-03" db="EMBL/GenBank/DDBJ databases">
        <title>Comparative genomics of Pseudogymnoascus destructans, the fungus causing white-nose syndrome of bats.</title>
        <authorList>
            <person name="Palmer J.M."/>
            <person name="Drees K.P."/>
            <person name="Foster J.T."/>
            <person name="Lindner D.L."/>
        </authorList>
    </citation>
    <scope>NUCLEOTIDE SEQUENCE [LARGE SCALE GENOMIC DNA]</scope>
    <source>
        <strain evidence="11 12">UAMH 10579</strain>
    </source>
</reference>
<dbReference type="InterPro" id="IPR043519">
    <property type="entry name" value="NT_sf"/>
</dbReference>
<feature type="compositionally biased region" description="Polar residues" evidence="8">
    <location>
        <begin position="1025"/>
        <end position="1035"/>
    </location>
</feature>
<feature type="compositionally biased region" description="Basic and acidic residues" evidence="8">
    <location>
        <begin position="1234"/>
        <end position="1245"/>
    </location>
</feature>
<dbReference type="Pfam" id="PF03828">
    <property type="entry name" value="PAP_assoc"/>
    <property type="match status" value="1"/>
</dbReference>
<organism evidence="11 12">
    <name type="scientific">Pseudogymnoascus verrucosus</name>
    <dbReference type="NCBI Taxonomy" id="342668"/>
    <lineage>
        <taxon>Eukaryota</taxon>
        <taxon>Fungi</taxon>
        <taxon>Dikarya</taxon>
        <taxon>Ascomycota</taxon>
        <taxon>Pezizomycotina</taxon>
        <taxon>Leotiomycetes</taxon>
        <taxon>Thelebolales</taxon>
        <taxon>Thelebolaceae</taxon>
        <taxon>Pseudogymnoascus</taxon>
    </lineage>
</organism>
<feature type="region of interest" description="Disordered" evidence="8">
    <location>
        <begin position="788"/>
        <end position="819"/>
    </location>
</feature>
<dbReference type="RefSeq" id="XP_018133237.1">
    <property type="nucleotide sequence ID" value="XM_018272311.2"/>
</dbReference>
<evidence type="ECO:0000256" key="4">
    <source>
        <dbReference type="ARBA" id="ARBA00012388"/>
    </source>
</evidence>
<comment type="cofactor">
    <cofactor evidence="1">
        <name>Mn(2+)</name>
        <dbReference type="ChEBI" id="CHEBI:29035"/>
    </cofactor>
</comment>
<keyword evidence="7" id="KW-0460">Magnesium</keyword>
<dbReference type="SUPFAM" id="SSF81301">
    <property type="entry name" value="Nucleotidyltransferase"/>
    <property type="match status" value="1"/>
</dbReference>
<feature type="region of interest" description="Disordered" evidence="8">
    <location>
        <begin position="1020"/>
        <end position="1245"/>
    </location>
</feature>
<evidence type="ECO:0000259" key="9">
    <source>
        <dbReference type="Pfam" id="PF03828"/>
    </source>
</evidence>
<dbReference type="GO" id="GO:0010605">
    <property type="term" value="P:negative regulation of macromolecule metabolic process"/>
    <property type="evidence" value="ECO:0007669"/>
    <property type="project" value="UniProtKB-ARBA"/>
</dbReference>
<dbReference type="STRING" id="342668.A0A1B8GUI3"/>
<evidence type="ECO:0000259" key="10">
    <source>
        <dbReference type="Pfam" id="PF22600"/>
    </source>
</evidence>
<feature type="compositionally biased region" description="Low complexity" evidence="8">
    <location>
        <begin position="9"/>
        <end position="20"/>
    </location>
</feature>
<feature type="compositionally biased region" description="Low complexity" evidence="8">
    <location>
        <begin position="986"/>
        <end position="1000"/>
    </location>
</feature>
<dbReference type="Gene3D" id="1.10.1410.10">
    <property type="match status" value="1"/>
</dbReference>
<accession>A0A1B8GUI3</accession>
<evidence type="ECO:0000256" key="6">
    <source>
        <dbReference type="ARBA" id="ARBA00022723"/>
    </source>
</evidence>
<keyword evidence="5" id="KW-0808">Transferase</keyword>
<comment type="cofactor">
    <cofactor evidence="2">
        <name>Mg(2+)</name>
        <dbReference type="ChEBI" id="CHEBI:18420"/>
    </cofactor>
</comment>
<sequence>MEGQSNKGQSQHQYHSSQWSRLVRRNTLAISAAPPPLSPATLIQPSPQLSTTIETFPDLLPQQTSSYQAQLAQYNKLITSGRATRVQSSPLPPLLSTQHIQAVPRSGTTSGYENRQRRRSTSRLGHGNKKPSITGNGERPLIAEQSLATMGPKKADAPKPQLSRPQPQHQHSALTQQSSSVPTTPHQRARKFSTASREPSPIPAPSHSPRSAYSETSSAYPTYRSLPSKWVRCTHETGMAHSRRRMPYSLGSERLDQPKQSSIKAKLSPDEDKKLTADMEKLYAELLPTDESEAKRQRFVQKLEHLLNTEWPGHDIKVHVFGSSGNLLCTDESDVDICITTEWKELERVCMLADLLYRNGMTKVNCVSTAKVPIVKIWDPELGLACDMNVNNTLALENTRMIKTYVQVDPRVRPLAMIIKHWTKRRILNDAAYGGTLSSYTWICMIINFLQLQEPPVLPVLHDPQHQRLPQADGHESAFADDLEALRECGKSSKQSLGELLFRFFRFYAHELDYDKHVLSVRNGKLVSKQEKGWNLANNNRLCVEEPFNVGRNLGNTADDFTFRGLHLELRRAFDLIAETKLDECCEQYVFPKEEERVWEKPTASRPVVVRSVSQSRGGGRGGGNGGRGRNTNHNRNNQGGRRASSATYDGSNGYPPLATPQGMSPSETWIQNQQAQLQLHELYMTLEAQKDNLLRLQLYSQEQNYAQGQQRMEAFAQTHRLQPNAPVTSQQAADRNRGMSFDNPPLTAPLYYYPSVSFQYPAGFGPQQGPNTYPSSPAIPSAVPELRRSLHRSSVTSGSGPGGAVSNSSARSHSTPAARTTLSPILTQYGMEGQQSYSPLHPGDITSHPPSANENGRPGFDTDSVASRADSLPAGGFEKDYKGYGLNGSIIYQNPIESNFHSTVSASPGHRRLSTEQFPQAILERLRRTSRSPSPLGRDRGYTTGARAIPAAYGGVPHAVSNTNVRSLNELSPLIVNGSFSIPHSRASGAPSSASGSSSEDQYHDALGASVDSLYLTPQDADSRNMQPPQNSGLAVSLPPRNRSEREPSPSSRQRQRPAVETHLGPPSTSNFAPSSAQSYSHATQTGAISPGTSTPAQPSSPSVRNRPSRSQGTGMSPLDLGPQKADALRDVPHLSPVFETRSPSPTASRKTDSSAFAPPPSPLRESAGSLGNAGRNPSPLANGNKGIGMPNGHTRGAKSEGGGVGTWQQIQKGKRRGQDGTGKGGGNAEAEELPRFEADRKGG</sequence>
<feature type="compositionally biased region" description="Gly residues" evidence="8">
    <location>
        <begin position="617"/>
        <end position="629"/>
    </location>
</feature>
<dbReference type="InterPro" id="IPR054708">
    <property type="entry name" value="MTPAP-like_central"/>
</dbReference>
<dbReference type="GO" id="GO:1990817">
    <property type="term" value="F:poly(A) RNA polymerase activity"/>
    <property type="evidence" value="ECO:0007669"/>
    <property type="project" value="UniProtKB-EC"/>
</dbReference>
<dbReference type="Gene3D" id="3.30.460.10">
    <property type="entry name" value="Beta Polymerase, domain 2"/>
    <property type="match status" value="1"/>
</dbReference>
<dbReference type="SUPFAM" id="SSF81631">
    <property type="entry name" value="PAP/OAS1 substrate-binding domain"/>
    <property type="match status" value="1"/>
</dbReference>
<name>A0A1B8GUI3_9PEZI</name>
<gene>
    <name evidence="11" type="ORF">VE01_02807</name>
</gene>
<dbReference type="CDD" id="cd05402">
    <property type="entry name" value="NT_PAP_TUTase"/>
    <property type="match status" value="1"/>
</dbReference>
<keyword evidence="12" id="KW-1185">Reference proteome</keyword>
<comment type="similarity">
    <text evidence="3">Belongs to the DNA polymerase type-B-like family.</text>
</comment>
<feature type="region of interest" description="Disordered" evidence="8">
    <location>
        <begin position="86"/>
        <end position="216"/>
    </location>
</feature>
<evidence type="ECO:0000256" key="1">
    <source>
        <dbReference type="ARBA" id="ARBA00001936"/>
    </source>
</evidence>
<dbReference type="Pfam" id="PF22600">
    <property type="entry name" value="MTPAP-like_central"/>
    <property type="match status" value="1"/>
</dbReference>
<feature type="compositionally biased region" description="Low complexity" evidence="8">
    <location>
        <begin position="605"/>
        <end position="616"/>
    </location>
</feature>
<feature type="compositionally biased region" description="Low complexity" evidence="8">
    <location>
        <begin position="630"/>
        <end position="643"/>
    </location>
</feature>
<feature type="region of interest" description="Disordered" evidence="8">
    <location>
        <begin position="242"/>
        <end position="270"/>
    </location>
</feature>
<feature type="compositionally biased region" description="Polar residues" evidence="8">
    <location>
        <begin position="806"/>
        <end position="819"/>
    </location>
</feature>
<evidence type="ECO:0000256" key="8">
    <source>
        <dbReference type="SAM" id="MobiDB-lite"/>
    </source>
</evidence>
<feature type="compositionally biased region" description="Polar residues" evidence="8">
    <location>
        <begin position="1068"/>
        <end position="1099"/>
    </location>
</feature>
<feature type="region of interest" description="Disordered" evidence="8">
    <location>
        <begin position="834"/>
        <end position="878"/>
    </location>
</feature>